<keyword evidence="1" id="KW-0732">Signal</keyword>
<feature type="chain" id="PRO_5043487503" description="DUF4352 domain-containing protein" evidence="1">
    <location>
        <begin position="23"/>
        <end position="258"/>
    </location>
</feature>
<accession>A0AAW5K672</accession>
<feature type="signal peptide" evidence="1">
    <location>
        <begin position="1"/>
        <end position="22"/>
    </location>
</feature>
<sequence>MKKHLIALLCLTLALLMTGCGEKSEAFSFLEEGREYIDTAELPRVYADPAGYRGKYIKLVGRAISTLERHTGESSFLFIPEGCSSPIAVHSADSSLQIEEGDILLVDGKFWSTKNTGTDLPHLAAAGLTHSTYKDAIRPTLKEISPALTQVQEGCSVTVEKVEFAKEETRLYLRIQNTGGASISYWNGYLVQGGTQYAETHNAEARYEVLPGDILSGVTATGVVVFPALKDPGALQIYLQILSEDYAADFDPFVFSLS</sequence>
<dbReference type="RefSeq" id="WP_256135349.1">
    <property type="nucleotide sequence ID" value="NZ_JANGAB010000001.1"/>
</dbReference>
<evidence type="ECO:0000313" key="3">
    <source>
        <dbReference type="Proteomes" id="UP001205063"/>
    </source>
</evidence>
<proteinExistence type="predicted"/>
<comment type="caution">
    <text evidence="2">The sequence shown here is derived from an EMBL/GenBank/DDBJ whole genome shotgun (WGS) entry which is preliminary data.</text>
</comment>
<evidence type="ECO:0000313" key="2">
    <source>
        <dbReference type="EMBL" id="MCQ4948506.1"/>
    </source>
</evidence>
<reference evidence="2" key="1">
    <citation type="submission" date="2022-06" db="EMBL/GenBank/DDBJ databases">
        <title>Isolation of gut microbiota from human fecal samples.</title>
        <authorList>
            <person name="Pamer E.G."/>
            <person name="Barat B."/>
            <person name="Waligurski E."/>
            <person name="Medina S."/>
            <person name="Paddock L."/>
            <person name="Mostad J."/>
        </authorList>
    </citation>
    <scope>NUCLEOTIDE SEQUENCE</scope>
    <source>
        <strain evidence="2">DFI.7.96</strain>
    </source>
</reference>
<evidence type="ECO:0000256" key="1">
    <source>
        <dbReference type="SAM" id="SignalP"/>
    </source>
</evidence>
<evidence type="ECO:0008006" key="4">
    <source>
        <dbReference type="Google" id="ProtNLM"/>
    </source>
</evidence>
<protein>
    <recommendedName>
        <fullName evidence="4">DUF4352 domain-containing protein</fullName>
    </recommendedName>
</protein>
<organism evidence="2 3">
    <name type="scientific">Bittarella massiliensis</name>
    <name type="common">ex Durand et al. 2017</name>
    <dbReference type="NCBI Taxonomy" id="1720313"/>
    <lineage>
        <taxon>Bacteria</taxon>
        <taxon>Bacillati</taxon>
        <taxon>Bacillota</taxon>
        <taxon>Clostridia</taxon>
        <taxon>Eubacteriales</taxon>
        <taxon>Oscillospiraceae</taxon>
        <taxon>Bittarella (ex Durand et al. 2017)</taxon>
    </lineage>
</organism>
<name>A0AAW5K672_9FIRM</name>
<dbReference type="Proteomes" id="UP001205063">
    <property type="component" value="Unassembled WGS sequence"/>
</dbReference>
<dbReference type="PROSITE" id="PS51257">
    <property type="entry name" value="PROKAR_LIPOPROTEIN"/>
    <property type="match status" value="1"/>
</dbReference>
<gene>
    <name evidence="2" type="ORF">NE646_02320</name>
</gene>
<dbReference type="AlphaFoldDB" id="A0AAW5K672"/>
<dbReference type="EMBL" id="JANGAB010000001">
    <property type="protein sequence ID" value="MCQ4948506.1"/>
    <property type="molecule type" value="Genomic_DNA"/>
</dbReference>